<dbReference type="GO" id="GO:0008757">
    <property type="term" value="F:S-adenosylmethionine-dependent methyltransferase activity"/>
    <property type="evidence" value="ECO:0007669"/>
    <property type="project" value="InterPro"/>
</dbReference>
<dbReference type="AlphaFoldDB" id="A0AAD9SJG4"/>
<dbReference type="PANTHER" id="PTHR44942:SF4">
    <property type="entry name" value="METHYLTRANSFERASE TYPE 11 DOMAIN-CONTAINING PROTEIN"/>
    <property type="match status" value="1"/>
</dbReference>
<dbReference type="Pfam" id="PF08241">
    <property type="entry name" value="Methyltransf_11"/>
    <property type="match status" value="1"/>
</dbReference>
<dbReference type="PANTHER" id="PTHR44942">
    <property type="entry name" value="METHYLTRANSF_11 DOMAIN-CONTAINING PROTEIN"/>
    <property type="match status" value="1"/>
</dbReference>
<dbReference type="InterPro" id="IPR029063">
    <property type="entry name" value="SAM-dependent_MTases_sf"/>
</dbReference>
<dbReference type="InterPro" id="IPR013216">
    <property type="entry name" value="Methyltransf_11"/>
</dbReference>
<evidence type="ECO:0000259" key="4">
    <source>
        <dbReference type="Pfam" id="PF08241"/>
    </source>
</evidence>
<dbReference type="CDD" id="cd02440">
    <property type="entry name" value="AdoMet_MTases"/>
    <property type="match status" value="1"/>
</dbReference>
<evidence type="ECO:0000256" key="3">
    <source>
        <dbReference type="ARBA" id="ARBA00022679"/>
    </source>
</evidence>
<dbReference type="Proteomes" id="UP001265746">
    <property type="component" value="Unassembled WGS sequence"/>
</dbReference>
<proteinExistence type="inferred from homology"/>
<organism evidence="5 6">
    <name type="scientific">Phomopsis amygdali</name>
    <name type="common">Fusicoccum amygdali</name>
    <dbReference type="NCBI Taxonomy" id="1214568"/>
    <lineage>
        <taxon>Eukaryota</taxon>
        <taxon>Fungi</taxon>
        <taxon>Dikarya</taxon>
        <taxon>Ascomycota</taxon>
        <taxon>Pezizomycotina</taxon>
        <taxon>Sordariomycetes</taxon>
        <taxon>Sordariomycetidae</taxon>
        <taxon>Diaporthales</taxon>
        <taxon>Diaporthaceae</taxon>
        <taxon>Diaporthe</taxon>
    </lineage>
</organism>
<evidence type="ECO:0000256" key="1">
    <source>
        <dbReference type="ARBA" id="ARBA00008361"/>
    </source>
</evidence>
<keyword evidence="2" id="KW-0489">Methyltransferase</keyword>
<comment type="caution">
    <text evidence="5">The sequence shown here is derived from an EMBL/GenBank/DDBJ whole genome shotgun (WGS) entry which is preliminary data.</text>
</comment>
<protein>
    <recommendedName>
        <fullName evidence="4">Methyltransferase type 11 domain-containing protein</fullName>
    </recommendedName>
</protein>
<evidence type="ECO:0000313" key="5">
    <source>
        <dbReference type="EMBL" id="KAK2610288.1"/>
    </source>
</evidence>
<keyword evidence="6" id="KW-1185">Reference proteome</keyword>
<keyword evidence="3" id="KW-0808">Transferase</keyword>
<comment type="similarity">
    <text evidence="1">Belongs to the methyltransferase superfamily.</text>
</comment>
<dbReference type="InterPro" id="IPR051052">
    <property type="entry name" value="Diverse_substrate_MTase"/>
</dbReference>
<dbReference type="GO" id="GO:0032259">
    <property type="term" value="P:methylation"/>
    <property type="evidence" value="ECO:0007669"/>
    <property type="project" value="UniProtKB-KW"/>
</dbReference>
<dbReference type="SUPFAM" id="SSF53335">
    <property type="entry name" value="S-adenosyl-L-methionine-dependent methyltransferases"/>
    <property type="match status" value="1"/>
</dbReference>
<dbReference type="Gene3D" id="3.40.50.150">
    <property type="entry name" value="Vaccinia Virus protein VP39"/>
    <property type="match status" value="1"/>
</dbReference>
<sequence>MAEDYFLEPNSVDMVIACECLHWTDIDKAIATIHASLRPGGTLAAVFYSVSSSQIRDNKRADTAWKAFRQMHYRRLIDEKIETFFARIKTSQLGMGLDFVPLERDKWQDVKRIYINVPDGQTEWPMEAGVLELIKTKGTSRVDSEYDGFEWRDDPDGWGIKDYTMEKLKEMLISWHFHYGDKDWQSKEWRELEAAVAEGCDTFHLVFPATVILGRKK</sequence>
<reference evidence="5" key="1">
    <citation type="submission" date="2023-06" db="EMBL/GenBank/DDBJ databases">
        <authorList>
            <person name="Noh H."/>
        </authorList>
    </citation>
    <scope>NUCLEOTIDE SEQUENCE</scope>
    <source>
        <strain evidence="5">DUCC20226</strain>
    </source>
</reference>
<feature type="domain" description="Methyltransferase type 11" evidence="4">
    <location>
        <begin position="3"/>
        <end position="44"/>
    </location>
</feature>
<dbReference type="EMBL" id="JAUJFL010000002">
    <property type="protein sequence ID" value="KAK2610288.1"/>
    <property type="molecule type" value="Genomic_DNA"/>
</dbReference>
<accession>A0AAD9SJG4</accession>
<name>A0AAD9SJG4_PHOAM</name>
<evidence type="ECO:0000256" key="2">
    <source>
        <dbReference type="ARBA" id="ARBA00022603"/>
    </source>
</evidence>
<evidence type="ECO:0000313" key="6">
    <source>
        <dbReference type="Proteomes" id="UP001265746"/>
    </source>
</evidence>
<gene>
    <name evidence="5" type="ORF">N8I77_003735</name>
</gene>